<name>A0AA38LEP3_TAXCH</name>
<proteinExistence type="predicted"/>
<feature type="non-terminal residue" evidence="2">
    <location>
        <position position="75"/>
    </location>
</feature>
<organism evidence="2 3">
    <name type="scientific">Taxus chinensis</name>
    <name type="common">Chinese yew</name>
    <name type="synonym">Taxus wallichiana var. chinensis</name>
    <dbReference type="NCBI Taxonomy" id="29808"/>
    <lineage>
        <taxon>Eukaryota</taxon>
        <taxon>Viridiplantae</taxon>
        <taxon>Streptophyta</taxon>
        <taxon>Embryophyta</taxon>
        <taxon>Tracheophyta</taxon>
        <taxon>Spermatophyta</taxon>
        <taxon>Pinopsida</taxon>
        <taxon>Pinidae</taxon>
        <taxon>Conifers II</taxon>
        <taxon>Cupressales</taxon>
        <taxon>Taxaceae</taxon>
        <taxon>Taxus</taxon>
    </lineage>
</organism>
<evidence type="ECO:0000256" key="1">
    <source>
        <dbReference type="SAM" id="MobiDB-lite"/>
    </source>
</evidence>
<protein>
    <submittedName>
        <fullName evidence="2">Uncharacterized protein</fullName>
    </submittedName>
</protein>
<dbReference type="Proteomes" id="UP000824469">
    <property type="component" value="Unassembled WGS sequence"/>
</dbReference>
<feature type="compositionally biased region" description="Polar residues" evidence="1">
    <location>
        <begin position="46"/>
        <end position="58"/>
    </location>
</feature>
<accession>A0AA38LEP3</accession>
<gene>
    <name evidence="2" type="ORF">KI387_015825</name>
</gene>
<reference evidence="2 3" key="1">
    <citation type="journal article" date="2021" name="Nat. Plants">
        <title>The Taxus genome provides insights into paclitaxel biosynthesis.</title>
        <authorList>
            <person name="Xiong X."/>
            <person name="Gou J."/>
            <person name="Liao Q."/>
            <person name="Li Y."/>
            <person name="Zhou Q."/>
            <person name="Bi G."/>
            <person name="Li C."/>
            <person name="Du R."/>
            <person name="Wang X."/>
            <person name="Sun T."/>
            <person name="Guo L."/>
            <person name="Liang H."/>
            <person name="Lu P."/>
            <person name="Wu Y."/>
            <person name="Zhang Z."/>
            <person name="Ro D.K."/>
            <person name="Shang Y."/>
            <person name="Huang S."/>
            <person name="Yan J."/>
        </authorList>
    </citation>
    <scope>NUCLEOTIDE SEQUENCE [LARGE SCALE GENOMIC DNA]</scope>
    <source>
        <strain evidence="2">Ta-2019</strain>
    </source>
</reference>
<evidence type="ECO:0000313" key="3">
    <source>
        <dbReference type="Proteomes" id="UP000824469"/>
    </source>
</evidence>
<feature type="region of interest" description="Disordered" evidence="1">
    <location>
        <begin position="21"/>
        <end position="58"/>
    </location>
</feature>
<feature type="compositionally biased region" description="Low complexity" evidence="1">
    <location>
        <begin position="33"/>
        <end position="45"/>
    </location>
</feature>
<evidence type="ECO:0000313" key="2">
    <source>
        <dbReference type="EMBL" id="KAH9321186.1"/>
    </source>
</evidence>
<sequence length="75" mass="7796">MVSLIPRLGQMATVQAMVPLHPPSDTMRREVSHPAVSPSVVAPSPGESTHTPRVSVSLSRRCTGSSAIVPGLLLG</sequence>
<keyword evidence="3" id="KW-1185">Reference proteome</keyword>
<dbReference type="EMBL" id="JAHRHJ020000003">
    <property type="protein sequence ID" value="KAH9321186.1"/>
    <property type="molecule type" value="Genomic_DNA"/>
</dbReference>
<comment type="caution">
    <text evidence="2">The sequence shown here is derived from an EMBL/GenBank/DDBJ whole genome shotgun (WGS) entry which is preliminary data.</text>
</comment>
<dbReference type="AlphaFoldDB" id="A0AA38LEP3"/>